<sequence>MLNMNDYLIETELCDWKNKEILRLADELKDKSLDKREYAVNAFYWVRDNIYYFAEPLSKASKILDRKRGDCFTKSNLLVALLKANDIPARFQFQSITGEAMLDIIKLNAEVKEAKKFKFAHCIVNAMPGERWLRVDCTRDKYLSPDRANEWDGRDDTEQHPHFVKDLEYASDLQGYERYTGPKKFKNWMDVGNILMNAFIDEERYNNSGIRSFSEEDSARMIREVHDLMAKAMETKHRGDARVVSWMMKRLFSKPLGLNVEVLECDAKKVKYLCHCCVSNDVFSHMGQYFSSLDNGIAHGINPKLEFTCKRGDDGIGHVEIINKDGGSHYRPILEIMGKGVKNLLKR</sequence>
<dbReference type="Gene3D" id="3.10.620.30">
    <property type="match status" value="1"/>
</dbReference>
<proteinExistence type="predicted"/>
<evidence type="ECO:0000259" key="1">
    <source>
        <dbReference type="SMART" id="SM00460"/>
    </source>
</evidence>
<organism evidence="2 3">
    <name type="scientific">Candidatus Methanolliviera hydrocarbonicum</name>
    <dbReference type="NCBI Taxonomy" id="2491085"/>
    <lineage>
        <taxon>Archaea</taxon>
        <taxon>Methanobacteriati</taxon>
        <taxon>Methanobacteriota</taxon>
        <taxon>Candidatus Methanoliparia</taxon>
        <taxon>Candidatus Methanoliparales</taxon>
        <taxon>Candidatus Methanollivieraceae</taxon>
        <taxon>Candidatus Methanolliviera</taxon>
    </lineage>
</organism>
<dbReference type="SMART" id="SM00460">
    <property type="entry name" value="TGc"/>
    <property type="match status" value="1"/>
</dbReference>
<dbReference type="SUPFAM" id="SSF54001">
    <property type="entry name" value="Cysteine proteinases"/>
    <property type="match status" value="1"/>
</dbReference>
<dbReference type="PANTHER" id="PTHR33490">
    <property type="entry name" value="BLR5614 PROTEIN-RELATED"/>
    <property type="match status" value="1"/>
</dbReference>
<gene>
    <name evidence="2" type="ORF">EF807_05015</name>
</gene>
<dbReference type="Pfam" id="PF01841">
    <property type="entry name" value="Transglut_core"/>
    <property type="match status" value="1"/>
</dbReference>
<dbReference type="AlphaFoldDB" id="A0A520KXJ0"/>
<dbReference type="Proteomes" id="UP000320766">
    <property type="component" value="Unassembled WGS sequence"/>
</dbReference>
<accession>A0A520KXJ0</accession>
<evidence type="ECO:0000313" key="3">
    <source>
        <dbReference type="Proteomes" id="UP000320766"/>
    </source>
</evidence>
<dbReference type="PANTHER" id="PTHR33490:SF3">
    <property type="entry name" value="CONSERVED INTEGRAL MEMBRANE PROTEIN"/>
    <property type="match status" value="1"/>
</dbReference>
<dbReference type="EMBL" id="RXIL01000089">
    <property type="protein sequence ID" value="RZN69014.1"/>
    <property type="molecule type" value="Genomic_DNA"/>
</dbReference>
<dbReference type="InterPro" id="IPR038765">
    <property type="entry name" value="Papain-like_cys_pep_sf"/>
</dbReference>
<evidence type="ECO:0000313" key="2">
    <source>
        <dbReference type="EMBL" id="RZN69014.1"/>
    </source>
</evidence>
<name>A0A520KXJ0_9EURY</name>
<reference evidence="2 3" key="1">
    <citation type="journal article" date="2019" name="Nat. Microbiol.">
        <title>Wide diversity of methane and short-chain alkane metabolisms in uncultured archaea.</title>
        <authorList>
            <person name="Borrel G."/>
            <person name="Adam P.S."/>
            <person name="McKay L.J."/>
            <person name="Chen L.X."/>
            <person name="Sierra-Garcia I.N."/>
            <person name="Sieber C.M."/>
            <person name="Letourneur Q."/>
            <person name="Ghozlane A."/>
            <person name="Andersen G.L."/>
            <person name="Li W.J."/>
            <person name="Hallam S.J."/>
            <person name="Muyzer G."/>
            <person name="de Oliveira V.M."/>
            <person name="Inskeep W.P."/>
            <person name="Banfield J.F."/>
            <person name="Gribaldo S."/>
        </authorList>
    </citation>
    <scope>NUCLEOTIDE SEQUENCE [LARGE SCALE GENOMIC DNA]</scope>
    <source>
        <strain evidence="2">NM1b</strain>
    </source>
</reference>
<protein>
    <submittedName>
        <fullName evidence="2">Transglutaminase family protein</fullName>
    </submittedName>
</protein>
<dbReference type="InterPro" id="IPR002931">
    <property type="entry name" value="Transglutaminase-like"/>
</dbReference>
<feature type="domain" description="Transglutaminase-like" evidence="1">
    <location>
        <begin position="63"/>
        <end position="139"/>
    </location>
</feature>
<comment type="caution">
    <text evidence="2">The sequence shown here is derived from an EMBL/GenBank/DDBJ whole genome shotgun (WGS) entry which is preliminary data.</text>
</comment>